<reference evidence="1 2" key="1">
    <citation type="submission" date="2006-09" db="EMBL/GenBank/DDBJ databases">
        <title>Sequence and annotation of the 288-kb ATCV-1 virus that infects an endosymbiotic Chlorella strain of the heliozoon Acanthocystis turfacea.</title>
        <authorList>
            <person name="Fitzgerald L.A."/>
            <person name="Graves M.V."/>
            <person name="Li X."/>
            <person name="Pfitzner A.J.P."/>
            <person name="Hartigan J."/>
            <person name="Van Etten J.L."/>
        </authorList>
    </citation>
    <scope>NUCLEOTIDE SEQUENCE [LARGE SCALE GENOMIC DNA]</scope>
    <source>
        <strain evidence="1 2">ATCV-1</strain>
    </source>
</reference>
<evidence type="ECO:0000313" key="1">
    <source>
        <dbReference type="EMBL" id="ABT16494.1"/>
    </source>
</evidence>
<dbReference type="Proteomes" id="UP000202420">
    <property type="component" value="Segment"/>
</dbReference>
<name>A7K8X0_9PHYC</name>
<proteinExistence type="predicted"/>
<dbReference type="OrthoDB" id="6760at10239"/>
<sequence length="294" mass="32964">MGYTDIIELPSDDSHTMASSAVPRLGITPKHTPKISLFLGLPCYGCMLNNTFMASLVALQALCAQAGIQVYMDFVGNESLIPRARNILIQRFLQNEGFTHFLFIDSDIGFNPDSVLRLLRFNKHINSAVYAKKSINWGLVKEKLTAGSPEDIRQMGIDFNLNVQNSEPPVDGFVKVLDVATGFLLMTREVLERMKWYFSGNVEGVPNLTCKNDIQGQNVDTYCALFDCLIDPTPPHRYLSEDYAFCRRYQQMIADPRANCDPNDGIWCSIAEPLAHIGSNVFSGNINERYSFAK</sequence>
<dbReference type="SUPFAM" id="SSF53448">
    <property type="entry name" value="Nucleotide-diphospho-sugar transferases"/>
    <property type="match status" value="1"/>
</dbReference>
<accession>A7K8X0</accession>
<dbReference type="RefSeq" id="YP_001426841.1">
    <property type="nucleotide sequence ID" value="NC_008724.1"/>
</dbReference>
<dbReference type="InterPro" id="IPR029044">
    <property type="entry name" value="Nucleotide-diphossugar_trans"/>
</dbReference>
<dbReference type="GeneID" id="5471027"/>
<protein>
    <submittedName>
        <fullName evidence="1">Uncharacterized protein Z360R</fullName>
    </submittedName>
</protein>
<organism evidence="1 2">
    <name type="scientific">Chlorovirus heliozoae</name>
    <dbReference type="NCBI Taxonomy" id="322019"/>
    <lineage>
        <taxon>Viruses</taxon>
        <taxon>Varidnaviria</taxon>
        <taxon>Bamfordvirae</taxon>
        <taxon>Nucleocytoviricota</taxon>
        <taxon>Megaviricetes</taxon>
        <taxon>Algavirales</taxon>
        <taxon>Phycodnaviridae</taxon>
        <taxon>Chlorovirus</taxon>
    </lineage>
</organism>
<dbReference type="KEGG" id="vg:5471027"/>
<gene>
    <name evidence="1" type="primary">Z360R</name>
    <name evidence="1" type="ORF">ATCV1_Z360R</name>
</gene>
<keyword evidence="2" id="KW-1185">Reference proteome</keyword>
<dbReference type="EMBL" id="EF101928">
    <property type="protein sequence ID" value="ABT16494.1"/>
    <property type="molecule type" value="Genomic_DNA"/>
</dbReference>
<evidence type="ECO:0000313" key="2">
    <source>
        <dbReference type="Proteomes" id="UP000202420"/>
    </source>
</evidence>